<feature type="non-terminal residue" evidence="1">
    <location>
        <position position="37"/>
    </location>
</feature>
<gene>
    <name evidence="1" type="ORF">METZ01_LOCUS219712</name>
</gene>
<accession>A0A382FUU7</accession>
<name>A0A382FUU7_9ZZZZ</name>
<dbReference type="EMBL" id="UINC01052024">
    <property type="protein sequence ID" value="SVB66858.1"/>
    <property type="molecule type" value="Genomic_DNA"/>
</dbReference>
<proteinExistence type="predicted"/>
<reference evidence="1" key="1">
    <citation type="submission" date="2018-05" db="EMBL/GenBank/DDBJ databases">
        <authorList>
            <person name="Lanie J.A."/>
            <person name="Ng W.-L."/>
            <person name="Kazmierczak K.M."/>
            <person name="Andrzejewski T.M."/>
            <person name="Davidsen T.M."/>
            <person name="Wayne K.J."/>
            <person name="Tettelin H."/>
            <person name="Glass J.I."/>
            <person name="Rusch D."/>
            <person name="Podicherti R."/>
            <person name="Tsui H.-C.T."/>
            <person name="Winkler M.E."/>
        </authorList>
    </citation>
    <scope>NUCLEOTIDE SEQUENCE</scope>
</reference>
<organism evidence="1">
    <name type="scientific">marine metagenome</name>
    <dbReference type="NCBI Taxonomy" id="408172"/>
    <lineage>
        <taxon>unclassified sequences</taxon>
        <taxon>metagenomes</taxon>
        <taxon>ecological metagenomes</taxon>
    </lineage>
</organism>
<sequence length="37" mass="3995">MGRIKKPCPSIKGELGMSLHAILCDISRSYLATVAFS</sequence>
<dbReference type="AlphaFoldDB" id="A0A382FUU7"/>
<evidence type="ECO:0000313" key="1">
    <source>
        <dbReference type="EMBL" id="SVB66858.1"/>
    </source>
</evidence>
<protein>
    <submittedName>
        <fullName evidence="1">Uncharacterized protein</fullName>
    </submittedName>
</protein>